<dbReference type="InterPro" id="IPR013324">
    <property type="entry name" value="RNA_pol_sigma_r3/r4-like"/>
</dbReference>
<dbReference type="AlphaFoldDB" id="A0A9D7SVH6"/>
<dbReference type="NCBIfam" id="TIGR02937">
    <property type="entry name" value="sigma70-ECF"/>
    <property type="match status" value="1"/>
</dbReference>
<evidence type="ECO:0000259" key="5">
    <source>
        <dbReference type="Pfam" id="PF08281"/>
    </source>
</evidence>
<keyword evidence="3" id="KW-0731">Sigma factor</keyword>
<dbReference type="InterPro" id="IPR036388">
    <property type="entry name" value="WH-like_DNA-bd_sf"/>
</dbReference>
<dbReference type="Gene3D" id="1.10.10.10">
    <property type="entry name" value="Winged helix-like DNA-binding domain superfamily/Winged helix DNA-binding domain"/>
    <property type="match status" value="1"/>
</dbReference>
<dbReference type="Proteomes" id="UP000808337">
    <property type="component" value="Unassembled WGS sequence"/>
</dbReference>
<feature type="domain" description="RNA polymerase sigma factor 70 region 4 type 2" evidence="5">
    <location>
        <begin position="121"/>
        <end position="173"/>
    </location>
</feature>
<evidence type="ECO:0000313" key="6">
    <source>
        <dbReference type="EMBL" id="MBK9982866.1"/>
    </source>
</evidence>
<dbReference type="CDD" id="cd06171">
    <property type="entry name" value="Sigma70_r4"/>
    <property type="match status" value="1"/>
</dbReference>
<comment type="similarity">
    <text evidence="1">Belongs to the sigma-70 factor family. ECF subfamily.</text>
</comment>
<evidence type="ECO:0000256" key="2">
    <source>
        <dbReference type="ARBA" id="ARBA00023015"/>
    </source>
</evidence>
<dbReference type="PANTHER" id="PTHR43133">
    <property type="entry name" value="RNA POLYMERASE ECF-TYPE SIGMA FACTO"/>
    <property type="match status" value="1"/>
</dbReference>
<dbReference type="SUPFAM" id="SSF88659">
    <property type="entry name" value="Sigma3 and sigma4 domains of RNA polymerase sigma factors"/>
    <property type="match status" value="1"/>
</dbReference>
<evidence type="ECO:0000256" key="3">
    <source>
        <dbReference type="ARBA" id="ARBA00023082"/>
    </source>
</evidence>
<dbReference type="InterPro" id="IPR014284">
    <property type="entry name" value="RNA_pol_sigma-70_dom"/>
</dbReference>
<dbReference type="InterPro" id="IPR013325">
    <property type="entry name" value="RNA_pol_sigma_r2"/>
</dbReference>
<name>A0A9D7SVH6_9BACT</name>
<dbReference type="GO" id="GO:0003677">
    <property type="term" value="F:DNA binding"/>
    <property type="evidence" value="ECO:0007669"/>
    <property type="project" value="InterPro"/>
</dbReference>
<dbReference type="InterPro" id="IPR013249">
    <property type="entry name" value="RNA_pol_sigma70_r4_t2"/>
</dbReference>
<accession>A0A9D7SVH6</accession>
<sequence>MEETRHWEALKNGDPNGLRELYNAHVDNLYRYGVVLCHDSDKVKDCIHDLFVYVWNFRERLNVPDSTKAYLMVSLRRRIFEKGSKINSLTVEMDSTEESIVLTEGHEERWIQLEDEAARQKQLDNALEQLSERQREIIHMKYYQQLDYDEIGRIMNLNYQSARNLVTRALTALRKEMTIIITILFLIN</sequence>
<dbReference type="SUPFAM" id="SSF88946">
    <property type="entry name" value="Sigma2 domain of RNA polymerase sigma factors"/>
    <property type="match status" value="1"/>
</dbReference>
<evidence type="ECO:0000256" key="4">
    <source>
        <dbReference type="ARBA" id="ARBA00023163"/>
    </source>
</evidence>
<dbReference type="Pfam" id="PF08281">
    <property type="entry name" value="Sigma70_r4_2"/>
    <property type="match status" value="1"/>
</dbReference>
<dbReference type="GO" id="GO:0006352">
    <property type="term" value="P:DNA-templated transcription initiation"/>
    <property type="evidence" value="ECO:0007669"/>
    <property type="project" value="InterPro"/>
</dbReference>
<dbReference type="EMBL" id="JADKGY010000008">
    <property type="protein sequence ID" value="MBK9982866.1"/>
    <property type="molecule type" value="Genomic_DNA"/>
</dbReference>
<organism evidence="6 7">
    <name type="scientific">Candidatus Opimibacter skivensis</name>
    <dbReference type="NCBI Taxonomy" id="2982028"/>
    <lineage>
        <taxon>Bacteria</taxon>
        <taxon>Pseudomonadati</taxon>
        <taxon>Bacteroidota</taxon>
        <taxon>Saprospiria</taxon>
        <taxon>Saprospirales</taxon>
        <taxon>Saprospiraceae</taxon>
        <taxon>Candidatus Opimibacter</taxon>
    </lineage>
</organism>
<dbReference type="InterPro" id="IPR039425">
    <property type="entry name" value="RNA_pol_sigma-70-like"/>
</dbReference>
<protein>
    <submittedName>
        <fullName evidence="6">Sigma-70 family RNA polymerase sigma factor</fullName>
    </submittedName>
</protein>
<gene>
    <name evidence="6" type="ORF">IPP15_10680</name>
</gene>
<evidence type="ECO:0000313" key="7">
    <source>
        <dbReference type="Proteomes" id="UP000808337"/>
    </source>
</evidence>
<dbReference type="Gene3D" id="1.10.1740.10">
    <property type="match status" value="1"/>
</dbReference>
<dbReference type="GO" id="GO:0016987">
    <property type="term" value="F:sigma factor activity"/>
    <property type="evidence" value="ECO:0007669"/>
    <property type="project" value="UniProtKB-KW"/>
</dbReference>
<comment type="caution">
    <text evidence="6">The sequence shown here is derived from an EMBL/GenBank/DDBJ whole genome shotgun (WGS) entry which is preliminary data.</text>
</comment>
<keyword evidence="2" id="KW-0805">Transcription regulation</keyword>
<reference evidence="6 7" key="1">
    <citation type="submission" date="2020-10" db="EMBL/GenBank/DDBJ databases">
        <title>Connecting structure to function with the recovery of over 1000 high-quality activated sludge metagenome-assembled genomes encoding full-length rRNA genes using long-read sequencing.</title>
        <authorList>
            <person name="Singleton C.M."/>
            <person name="Petriglieri F."/>
            <person name="Kristensen J.M."/>
            <person name="Kirkegaard R.H."/>
            <person name="Michaelsen T.Y."/>
            <person name="Andersen M.H."/>
            <person name="Karst S.M."/>
            <person name="Dueholm M.S."/>
            <person name="Nielsen P.H."/>
            <person name="Albertsen M."/>
        </authorList>
    </citation>
    <scope>NUCLEOTIDE SEQUENCE [LARGE SCALE GENOMIC DNA]</scope>
    <source>
        <strain evidence="6">Ribe_18-Q3-R11-54_MAXAC.273</strain>
    </source>
</reference>
<dbReference type="PANTHER" id="PTHR43133:SF46">
    <property type="entry name" value="RNA POLYMERASE SIGMA-70 FACTOR ECF SUBFAMILY"/>
    <property type="match status" value="1"/>
</dbReference>
<evidence type="ECO:0000256" key="1">
    <source>
        <dbReference type="ARBA" id="ARBA00010641"/>
    </source>
</evidence>
<proteinExistence type="inferred from homology"/>
<keyword evidence="4" id="KW-0804">Transcription</keyword>